<accession>A0AAV0UWI4</accession>
<dbReference type="EMBL" id="CANTFM010001566">
    <property type="protein sequence ID" value="CAI5741251.1"/>
    <property type="molecule type" value="Genomic_DNA"/>
</dbReference>
<sequence length="250" mass="27089">MKKMSRKNFRGGPLFSSKSSSSTAAHSSSSSPGMGGSSMRRATWADKIREKLPPLGENEYEVLWERGVLGVIFLESEKDGIPYISKATESCISSAVSQGDILKFVNVVRSKDHSFSDFFKILATMKKPVLLRFERLSASTPSSDEDDTSQQFSVQRSSSTNGVNSASQYARQNVPHVDDADLTSKLQRANSIPQKDQKPSKATRGAFWRATGAKEPGVPGNLLQSAGPHGMNGESDRTPCVAWATPGAEQ</sequence>
<name>A0AAV0UWI4_9STRA</name>
<evidence type="ECO:0000313" key="2">
    <source>
        <dbReference type="EMBL" id="CAI5741251.1"/>
    </source>
</evidence>
<comment type="caution">
    <text evidence="2">The sequence shown here is derived from an EMBL/GenBank/DDBJ whole genome shotgun (WGS) entry which is preliminary data.</text>
</comment>
<evidence type="ECO:0000313" key="3">
    <source>
        <dbReference type="Proteomes" id="UP001162029"/>
    </source>
</evidence>
<dbReference type="AlphaFoldDB" id="A0AAV0UWI4"/>
<keyword evidence="3" id="KW-1185">Reference proteome</keyword>
<feature type="compositionally biased region" description="Polar residues" evidence="1">
    <location>
        <begin position="184"/>
        <end position="194"/>
    </location>
</feature>
<feature type="region of interest" description="Disordered" evidence="1">
    <location>
        <begin position="138"/>
        <end position="250"/>
    </location>
</feature>
<organism evidence="2 3">
    <name type="scientific">Peronospora destructor</name>
    <dbReference type="NCBI Taxonomy" id="86335"/>
    <lineage>
        <taxon>Eukaryota</taxon>
        <taxon>Sar</taxon>
        <taxon>Stramenopiles</taxon>
        <taxon>Oomycota</taxon>
        <taxon>Peronosporomycetes</taxon>
        <taxon>Peronosporales</taxon>
        <taxon>Peronosporaceae</taxon>
        <taxon>Peronospora</taxon>
    </lineage>
</organism>
<evidence type="ECO:0008006" key="4">
    <source>
        <dbReference type="Google" id="ProtNLM"/>
    </source>
</evidence>
<reference evidence="2" key="1">
    <citation type="submission" date="2022-12" db="EMBL/GenBank/DDBJ databases">
        <authorList>
            <person name="Webb A."/>
        </authorList>
    </citation>
    <scope>NUCLEOTIDE SEQUENCE</scope>
    <source>
        <strain evidence="2">Pd1</strain>
    </source>
</reference>
<evidence type="ECO:0000256" key="1">
    <source>
        <dbReference type="SAM" id="MobiDB-lite"/>
    </source>
</evidence>
<dbReference type="Proteomes" id="UP001162029">
    <property type="component" value="Unassembled WGS sequence"/>
</dbReference>
<protein>
    <recommendedName>
        <fullName evidence="4">PDZ domain-containing protein</fullName>
    </recommendedName>
</protein>
<proteinExistence type="predicted"/>
<feature type="compositionally biased region" description="Low complexity" evidence="1">
    <location>
        <begin position="16"/>
        <end position="32"/>
    </location>
</feature>
<feature type="region of interest" description="Disordered" evidence="1">
    <location>
        <begin position="1"/>
        <end position="42"/>
    </location>
</feature>
<gene>
    <name evidence="2" type="ORF">PDE001_LOCUS7745</name>
</gene>
<feature type="compositionally biased region" description="Polar residues" evidence="1">
    <location>
        <begin position="149"/>
        <end position="171"/>
    </location>
</feature>